<evidence type="ECO:0000256" key="1">
    <source>
        <dbReference type="SAM" id="MobiDB-lite"/>
    </source>
</evidence>
<evidence type="ECO:0000313" key="2">
    <source>
        <dbReference type="EMBL" id="KKK22346.1"/>
    </source>
</evidence>
<feature type="region of interest" description="Disordered" evidence="1">
    <location>
        <begin position="332"/>
        <end position="353"/>
    </location>
</feature>
<accession>A0A0F8VGW9</accession>
<dbReference type="Proteomes" id="UP000034291">
    <property type="component" value="Unassembled WGS sequence"/>
</dbReference>
<comment type="caution">
    <text evidence="2">The sequence shown here is derived from an EMBL/GenBank/DDBJ whole genome shotgun (WGS) entry which is preliminary data.</text>
</comment>
<sequence length="370" mass="41772">MAVRKFDRASGQAYTESVSAPASEFSNGPSWIHETPFLPIGWEELNDDGAPSLMHSAMRKLLLDQRNITVPLLANVPWKIASYLWDCLGRSQKRTLHMWKFFATVYPDQFREIEQYRSMKIESPRVSMREYLGLVKSDSLSWRVVLTLGASYARVPELVGIAEIKNLVALEVAALARVEKIQDETIPMTALNDRILRTWSELTRTAGAFPHLRVLVLHRQTSLSRTSLRYLETLPSLRSIVAFECPGIASAFSHKTEADGWEIMAQEHSPGDNLYDYYRMSLAAVNGPESPTLAESPILDFRVGQRINKGHSAAQSVLCLQRTAASRIVNPELHTRKRKEQSSEAASGARKAVMRPRVTKSIDDMLKDFW</sequence>
<organism evidence="2 3">
    <name type="scientific">Aspergillus rambellii</name>
    <dbReference type="NCBI Taxonomy" id="308745"/>
    <lineage>
        <taxon>Eukaryota</taxon>
        <taxon>Fungi</taxon>
        <taxon>Dikarya</taxon>
        <taxon>Ascomycota</taxon>
        <taxon>Pezizomycotina</taxon>
        <taxon>Eurotiomycetes</taxon>
        <taxon>Eurotiomycetidae</taxon>
        <taxon>Eurotiales</taxon>
        <taxon>Aspergillaceae</taxon>
        <taxon>Aspergillus</taxon>
        <taxon>Aspergillus subgen. Nidulantes</taxon>
    </lineage>
</organism>
<protein>
    <submittedName>
        <fullName evidence="2">Uncharacterized protein</fullName>
    </submittedName>
</protein>
<name>A0A0F8VGW9_9EURO</name>
<evidence type="ECO:0000313" key="3">
    <source>
        <dbReference type="Proteomes" id="UP000034291"/>
    </source>
</evidence>
<dbReference type="OrthoDB" id="5273928at2759"/>
<reference evidence="2 3" key="1">
    <citation type="submission" date="2015-02" db="EMBL/GenBank/DDBJ databases">
        <title>Draft Genome Sequences of Two Closely-Related Aflatoxigenic Aspergillus Species Obtained from the Cote d'Ivoire.</title>
        <authorList>
            <person name="Moore G.G."/>
            <person name="Beltz S.B."/>
            <person name="Mack B.M."/>
        </authorList>
    </citation>
    <scope>NUCLEOTIDE SEQUENCE [LARGE SCALE GENOMIC DNA]</scope>
    <source>
        <strain evidence="2 3">SRRC1468</strain>
    </source>
</reference>
<gene>
    <name evidence="2" type="ORF">ARAM_006269</name>
</gene>
<proteinExistence type="predicted"/>
<dbReference type="AlphaFoldDB" id="A0A0F8VGW9"/>
<keyword evidence="3" id="KW-1185">Reference proteome</keyword>
<dbReference type="EMBL" id="JZBS01001511">
    <property type="protein sequence ID" value="KKK22346.1"/>
    <property type="molecule type" value="Genomic_DNA"/>
</dbReference>